<proteinExistence type="predicted"/>
<feature type="region of interest" description="Disordered" evidence="1">
    <location>
        <begin position="199"/>
        <end position="238"/>
    </location>
</feature>
<name>A0A9Q9EPX4_9PEZI</name>
<evidence type="ECO:0000313" key="3">
    <source>
        <dbReference type="Proteomes" id="UP001056384"/>
    </source>
</evidence>
<feature type="compositionally biased region" description="Low complexity" evidence="1">
    <location>
        <begin position="225"/>
        <end position="234"/>
    </location>
</feature>
<dbReference type="Proteomes" id="UP001056384">
    <property type="component" value="Chromosome 11"/>
</dbReference>
<evidence type="ECO:0000256" key="1">
    <source>
        <dbReference type="SAM" id="MobiDB-lite"/>
    </source>
</evidence>
<dbReference type="AlphaFoldDB" id="A0A9Q9EPX4"/>
<protein>
    <submittedName>
        <fullName evidence="2">Uncharacterized protein</fullName>
    </submittedName>
</protein>
<gene>
    <name evidence="2" type="ORF">Slin15195_G118490</name>
</gene>
<feature type="compositionally biased region" description="Polar residues" evidence="1">
    <location>
        <begin position="147"/>
        <end position="156"/>
    </location>
</feature>
<sequence>MATHNDADRTRTLSIIFQGDLSDRAVRDDHYQDKSAQLERLELLIDHHDLKLPLNGQSSRTPTASELRRMVMDTVRGNAKSKGRPYSGLDAFKFDPSKTLTQRQRLKYLQLLDVDSAPQPASLLPSGAAEQGLTSQQPASAHDPHQQLKSLKSADSSAHGEDVTTQHSSETLRGWLNGAYAEPAPPPRRTTARATPTLQTGVVEPSLAHDPAVEIPDSDRPTPSPLTSDTSDTTSKVKIPDIGIRKRAADTAFGDQNWQEGAEAKRQKTEIMALSASGLQAMPATTGRAIDNAQPSLARSCSQMSIPHITGDKDLRPTVPAHSSVIGLAASTEHTSTATKPQYPDKLRGVDDVESRIDGILQLMKNTVNEIVEVLEIDNAKVQFVPDPKPDLELLYKRTMCRDGESWKVKASQLGLRGIRMQDMLMACIGAAIHEEIFCKKVPWKTSREILQEPEMRGRLKSLSQLIPSLEAKGSCANAEYLIYQSGADMLWEGTEFDRTTVAAKARSLAETFLLTIQAQLKYCDSQLDPPDEFAEETTTALAKIFRKALLLRGAFEEAPCDFEYTWAPSMSPFIAGDMAEIRSLDGVGIVVGSVFPGIWERDELGDLQFVSKLRVYGRPATRRPVSDASDV</sequence>
<keyword evidence="3" id="KW-1185">Reference proteome</keyword>
<dbReference type="EMBL" id="CP099428">
    <property type="protein sequence ID" value="USW58530.1"/>
    <property type="molecule type" value="Genomic_DNA"/>
</dbReference>
<reference evidence="2" key="1">
    <citation type="submission" date="2022-06" db="EMBL/GenBank/DDBJ databases">
        <title>Complete genome sequences of two strains of the flax pathogen Septoria linicola.</title>
        <authorList>
            <person name="Lapalu N."/>
            <person name="Simon A."/>
            <person name="Demenou B."/>
            <person name="Paumier D."/>
            <person name="Guillot M.-P."/>
            <person name="Gout L."/>
            <person name="Valade R."/>
        </authorList>
    </citation>
    <scope>NUCLEOTIDE SEQUENCE</scope>
    <source>
        <strain evidence="2">SE15195</strain>
    </source>
</reference>
<evidence type="ECO:0000313" key="2">
    <source>
        <dbReference type="EMBL" id="USW58530.1"/>
    </source>
</evidence>
<feature type="region of interest" description="Disordered" evidence="1">
    <location>
        <begin position="121"/>
        <end position="172"/>
    </location>
</feature>
<organism evidence="2 3">
    <name type="scientific">Septoria linicola</name>
    <dbReference type="NCBI Taxonomy" id="215465"/>
    <lineage>
        <taxon>Eukaryota</taxon>
        <taxon>Fungi</taxon>
        <taxon>Dikarya</taxon>
        <taxon>Ascomycota</taxon>
        <taxon>Pezizomycotina</taxon>
        <taxon>Dothideomycetes</taxon>
        <taxon>Dothideomycetidae</taxon>
        <taxon>Mycosphaerellales</taxon>
        <taxon>Mycosphaerellaceae</taxon>
        <taxon>Septoria</taxon>
    </lineage>
</organism>
<accession>A0A9Q9EPX4</accession>